<evidence type="ECO:0000313" key="9">
    <source>
        <dbReference type="Proteomes" id="UP000245764"/>
    </source>
</evidence>
<dbReference type="InterPro" id="IPR051706">
    <property type="entry name" value="Glycosyltransferase_domain"/>
</dbReference>
<comment type="subcellular location">
    <subcellularLocation>
        <location evidence="1">Membrane</location>
    </subcellularLocation>
</comment>
<evidence type="ECO:0000256" key="5">
    <source>
        <dbReference type="ARBA" id="ARBA00022989"/>
    </source>
</evidence>
<dbReference type="PANTHER" id="PTHR32385">
    <property type="entry name" value="MANNOSYL PHOSPHORYLINOSITOL CERAMIDE SYNTHASE"/>
    <property type="match status" value="1"/>
</dbReference>
<evidence type="ECO:0000256" key="4">
    <source>
        <dbReference type="ARBA" id="ARBA00022692"/>
    </source>
</evidence>
<evidence type="ECO:0000313" key="8">
    <source>
        <dbReference type="EMBL" id="SMR60642.1"/>
    </source>
</evidence>
<dbReference type="SUPFAM" id="SSF53448">
    <property type="entry name" value="Nucleotide-diphospho-sugar transferases"/>
    <property type="match status" value="1"/>
</dbReference>
<sequence>MHYTAALRIARYTIALLISFLLVRFCIHARDRSRFQRHLHARYITWSDFPSQYTSLLKSKDWPALEADKFDYTHSFPSSSNSTIPRTIHFIWFKDLYSTRPDTTQIPSLGSDAPELYHYAWFITTYDSYKYPIQRIDALKYFILHHHGGVYMDLDIACRRPLDPLLEFPAWFPEASPLGVNNDLMASRAGHPVVELMIRNLEPRSRWNFLFPYVTIFWTTGPQFTGDMLFKWWAGHSTVIAETGQDTSDAWFVLPRDFYSEEYTFFGHSPGGTWHGQDVATVLWLVAHPAVFWGLVALVVIVLCLTTRACMYRRRSARHGEGRWKASEV</sequence>
<dbReference type="GO" id="GO:0051999">
    <property type="term" value="P:mannosyl-inositol phosphorylceramide biosynthetic process"/>
    <property type="evidence" value="ECO:0007669"/>
    <property type="project" value="TreeGrafter"/>
</dbReference>
<dbReference type="Pfam" id="PF04488">
    <property type="entry name" value="Gly_transf_sug"/>
    <property type="match status" value="1"/>
</dbReference>
<evidence type="ECO:0000256" key="2">
    <source>
        <dbReference type="ARBA" id="ARBA00009003"/>
    </source>
</evidence>
<dbReference type="GO" id="GO:0000030">
    <property type="term" value="F:mannosyltransferase activity"/>
    <property type="evidence" value="ECO:0007669"/>
    <property type="project" value="TreeGrafter"/>
</dbReference>
<reference evidence="9" key="1">
    <citation type="submission" date="2017-05" db="EMBL/GenBank/DDBJ databases">
        <authorList>
            <person name="Song R."/>
            <person name="Chenine A.L."/>
            <person name="Ruprecht R.M."/>
        </authorList>
    </citation>
    <scope>NUCLEOTIDE SEQUENCE [LARGE SCALE GENOMIC DNA]</scope>
</reference>
<feature type="transmembrane region" description="Helical" evidence="7">
    <location>
        <begin position="207"/>
        <end position="225"/>
    </location>
</feature>
<dbReference type="Proteomes" id="UP000245764">
    <property type="component" value="Chromosome 11"/>
</dbReference>
<comment type="similarity">
    <text evidence="2">Belongs to the glycosyltransferase 32 family.</text>
</comment>
<dbReference type="InterPro" id="IPR007577">
    <property type="entry name" value="GlycoTrfase_DXD_sugar-bd_CS"/>
</dbReference>
<accession>A0A2H1H4A9</accession>
<keyword evidence="5 7" id="KW-1133">Transmembrane helix</keyword>
<protein>
    <recommendedName>
        <fullName evidence="10">Alpha 1,4-glycosyltransferase domain-containing protein</fullName>
    </recommendedName>
</protein>
<feature type="transmembrane region" description="Helical" evidence="7">
    <location>
        <begin position="6"/>
        <end position="27"/>
    </location>
</feature>
<feature type="transmembrane region" description="Helical" evidence="7">
    <location>
        <begin position="282"/>
        <end position="305"/>
    </location>
</feature>
<evidence type="ECO:0000256" key="6">
    <source>
        <dbReference type="ARBA" id="ARBA00023136"/>
    </source>
</evidence>
<evidence type="ECO:0000256" key="7">
    <source>
        <dbReference type="SAM" id="Phobius"/>
    </source>
</evidence>
<dbReference type="AlphaFoldDB" id="A0A2H1H4A9"/>
<dbReference type="Gene3D" id="3.90.550.20">
    <property type="match status" value="1"/>
</dbReference>
<evidence type="ECO:0008006" key="10">
    <source>
        <dbReference type="Google" id="ProtNLM"/>
    </source>
</evidence>
<dbReference type="PANTHER" id="PTHR32385:SF20">
    <property type="entry name" value="MANNOSYL PHOSPHORYLINOSITOL CERAMIDE SYNTHASE CSH1-RELATED"/>
    <property type="match status" value="1"/>
</dbReference>
<evidence type="ECO:0000256" key="1">
    <source>
        <dbReference type="ARBA" id="ARBA00004370"/>
    </source>
</evidence>
<proteinExistence type="inferred from homology"/>
<dbReference type="InterPro" id="IPR029044">
    <property type="entry name" value="Nucleotide-diphossugar_trans"/>
</dbReference>
<organism evidence="8 9">
    <name type="scientific">Zymoseptoria tritici ST99CH_1E4</name>
    <dbReference type="NCBI Taxonomy" id="1276532"/>
    <lineage>
        <taxon>Eukaryota</taxon>
        <taxon>Fungi</taxon>
        <taxon>Dikarya</taxon>
        <taxon>Ascomycota</taxon>
        <taxon>Pezizomycotina</taxon>
        <taxon>Dothideomycetes</taxon>
        <taxon>Dothideomycetidae</taxon>
        <taxon>Mycosphaerellales</taxon>
        <taxon>Mycosphaerellaceae</taxon>
        <taxon>Zymoseptoria</taxon>
    </lineage>
</organism>
<keyword evidence="6 7" id="KW-0472">Membrane</keyword>
<keyword evidence="3" id="KW-0808">Transferase</keyword>
<keyword evidence="4 7" id="KW-0812">Transmembrane</keyword>
<evidence type="ECO:0000256" key="3">
    <source>
        <dbReference type="ARBA" id="ARBA00022679"/>
    </source>
</evidence>
<dbReference type="GO" id="GO:0016020">
    <property type="term" value="C:membrane"/>
    <property type="evidence" value="ECO:0007669"/>
    <property type="project" value="UniProtKB-SubCell"/>
</dbReference>
<name>A0A2H1H4A9_ZYMTR</name>
<dbReference type="EMBL" id="LT854263">
    <property type="protein sequence ID" value="SMR60642.1"/>
    <property type="molecule type" value="Genomic_DNA"/>
</dbReference>
<gene>
    <name evidence="8" type="ORF">ZT1E4_G10607</name>
</gene>